<dbReference type="Gene3D" id="1.10.730.10">
    <property type="entry name" value="Isoleucyl-tRNA Synthetase, Domain 1"/>
    <property type="match status" value="1"/>
</dbReference>
<dbReference type="InterPro" id="IPR033709">
    <property type="entry name" value="Anticodon_Ile_ABEc"/>
</dbReference>
<dbReference type="PANTHER" id="PTHR42780">
    <property type="entry name" value="SOLEUCYL-TRNA SYNTHETASE"/>
    <property type="match status" value="1"/>
</dbReference>
<dbReference type="OrthoDB" id="9810365at2"/>
<comment type="domain">
    <text evidence="15">IleRS has two distinct active sites: one for aminoacylation and one for editing. The misactivated valine is translocated from the active site to the editing site, which sterically excludes the correctly activated isoleucine. The single editing site contains two valyl binding pockets, one specific for each substrate (Val-AMP or Val-tRNA(Ile)).</text>
</comment>
<comment type="similarity">
    <text evidence="3 15">Belongs to the class-I aminoacyl-tRNA synthetase family. IleS type 2 subfamily.</text>
</comment>
<dbReference type="GO" id="GO:0006428">
    <property type="term" value="P:isoleucyl-tRNA aminoacylation"/>
    <property type="evidence" value="ECO:0007669"/>
    <property type="project" value="UniProtKB-UniRule"/>
</dbReference>
<keyword evidence="12 15" id="KW-0030">Aminoacyl-tRNA synthetase</keyword>
<dbReference type="InterPro" id="IPR009080">
    <property type="entry name" value="tRNAsynth_Ia_anticodon-bd"/>
</dbReference>
<keyword evidence="19" id="KW-1185">Reference proteome</keyword>
<evidence type="ECO:0000259" key="16">
    <source>
        <dbReference type="Pfam" id="PF00133"/>
    </source>
</evidence>
<feature type="domain" description="Methionyl/Valyl/Leucyl/Isoleucyl-tRNA synthetase anticodon-binding" evidence="17">
    <location>
        <begin position="695"/>
        <end position="842"/>
    </location>
</feature>
<dbReference type="SUPFAM" id="SSF50677">
    <property type="entry name" value="ValRS/IleRS/LeuRS editing domain"/>
    <property type="match status" value="1"/>
</dbReference>
<dbReference type="InterPro" id="IPR002301">
    <property type="entry name" value="Ile-tRNA-ligase"/>
</dbReference>
<dbReference type="Proteomes" id="UP000199652">
    <property type="component" value="Unassembled WGS sequence"/>
</dbReference>
<dbReference type="Gene3D" id="3.90.740.10">
    <property type="entry name" value="Valyl/Leucyl/Isoleucyl-tRNA synthetase, editing domain"/>
    <property type="match status" value="1"/>
</dbReference>
<dbReference type="InterPro" id="IPR013155">
    <property type="entry name" value="M/V/L/I-tRNA-synth_anticd-bd"/>
</dbReference>
<feature type="domain" description="Aminoacyl-tRNA synthetase class Ia" evidence="16">
    <location>
        <begin position="20"/>
        <end position="640"/>
    </location>
</feature>
<evidence type="ECO:0000256" key="6">
    <source>
        <dbReference type="ARBA" id="ARBA00022598"/>
    </source>
</evidence>
<evidence type="ECO:0000313" key="18">
    <source>
        <dbReference type="EMBL" id="SDY04263.1"/>
    </source>
</evidence>
<dbReference type="Pfam" id="PF19302">
    <property type="entry name" value="DUF5915"/>
    <property type="match status" value="1"/>
</dbReference>
<evidence type="ECO:0000256" key="1">
    <source>
        <dbReference type="ARBA" id="ARBA00001947"/>
    </source>
</evidence>
<dbReference type="GO" id="GO:0000049">
    <property type="term" value="F:tRNA binding"/>
    <property type="evidence" value="ECO:0007669"/>
    <property type="project" value="InterPro"/>
</dbReference>
<dbReference type="CDD" id="cd07961">
    <property type="entry name" value="Anticodon_Ia_Ile_ABEc"/>
    <property type="match status" value="1"/>
</dbReference>
<evidence type="ECO:0000256" key="7">
    <source>
        <dbReference type="ARBA" id="ARBA00022723"/>
    </source>
</evidence>
<evidence type="ECO:0000256" key="9">
    <source>
        <dbReference type="ARBA" id="ARBA00022833"/>
    </source>
</evidence>
<dbReference type="FunFam" id="3.40.50.620:FF:000063">
    <property type="entry name" value="Isoleucine--tRNA ligase"/>
    <property type="match status" value="1"/>
</dbReference>
<dbReference type="GO" id="GO:0005737">
    <property type="term" value="C:cytoplasm"/>
    <property type="evidence" value="ECO:0007669"/>
    <property type="project" value="UniProtKB-SubCell"/>
</dbReference>
<evidence type="ECO:0000256" key="12">
    <source>
        <dbReference type="ARBA" id="ARBA00023146"/>
    </source>
</evidence>
<gene>
    <name evidence="15" type="primary">ileS</name>
    <name evidence="18" type="ORF">SAMN04488579_11449</name>
</gene>
<dbReference type="InterPro" id="IPR002300">
    <property type="entry name" value="aa-tRNA-synth_Ia"/>
</dbReference>
<comment type="cofactor">
    <cofactor evidence="1 15">
        <name>Zn(2+)</name>
        <dbReference type="ChEBI" id="CHEBI:29105"/>
    </cofactor>
</comment>
<dbReference type="HAMAP" id="MF_02003">
    <property type="entry name" value="Ile_tRNA_synth_type2"/>
    <property type="match status" value="1"/>
</dbReference>
<dbReference type="RefSeq" id="WP_090245695.1">
    <property type="nucleotide sequence ID" value="NZ_FNOU01000014.1"/>
</dbReference>
<name>A0A1H3GLR2_EUBBA</name>
<dbReference type="EMBL" id="FNOU01000014">
    <property type="protein sequence ID" value="SDY04263.1"/>
    <property type="molecule type" value="Genomic_DNA"/>
</dbReference>
<dbReference type="FunFam" id="3.40.50.620:FF:000075">
    <property type="entry name" value="Isoleucine--tRNA ligase"/>
    <property type="match status" value="1"/>
</dbReference>
<dbReference type="Pfam" id="PF08264">
    <property type="entry name" value="Anticodon_1"/>
    <property type="match status" value="1"/>
</dbReference>
<reference evidence="19" key="1">
    <citation type="submission" date="2016-10" db="EMBL/GenBank/DDBJ databases">
        <authorList>
            <person name="Varghese N."/>
            <person name="Submissions S."/>
        </authorList>
    </citation>
    <scope>NUCLEOTIDE SEQUENCE [LARGE SCALE GENOMIC DNA]</scope>
    <source>
        <strain evidence="19">VPI 5359</strain>
    </source>
</reference>
<evidence type="ECO:0000256" key="15">
    <source>
        <dbReference type="HAMAP-Rule" id="MF_02003"/>
    </source>
</evidence>
<evidence type="ECO:0000313" key="19">
    <source>
        <dbReference type="Proteomes" id="UP000199652"/>
    </source>
</evidence>
<dbReference type="Gene3D" id="3.40.50.620">
    <property type="entry name" value="HUPs"/>
    <property type="match status" value="2"/>
</dbReference>
<protein>
    <recommendedName>
        <fullName evidence="15">Isoleucine--tRNA ligase</fullName>
        <ecNumber evidence="15">6.1.1.5</ecNumber>
    </recommendedName>
    <alternativeName>
        <fullName evidence="15">Isoleucyl-tRNA synthetase</fullName>
        <shortName evidence="15">IleRS</shortName>
    </alternativeName>
</protein>
<evidence type="ECO:0000256" key="11">
    <source>
        <dbReference type="ARBA" id="ARBA00022917"/>
    </source>
</evidence>
<dbReference type="PRINTS" id="PR00984">
    <property type="entry name" value="TRNASYNTHILE"/>
</dbReference>
<evidence type="ECO:0000256" key="5">
    <source>
        <dbReference type="ARBA" id="ARBA00022490"/>
    </source>
</evidence>
<dbReference type="STRING" id="1528.SAMN04488579_11449"/>
<dbReference type="PANTHER" id="PTHR42780:SF1">
    <property type="entry name" value="ISOLEUCINE--TRNA LIGASE, CYTOPLASMIC"/>
    <property type="match status" value="1"/>
</dbReference>
<evidence type="ECO:0000256" key="8">
    <source>
        <dbReference type="ARBA" id="ARBA00022741"/>
    </source>
</evidence>
<dbReference type="NCBIfam" id="TIGR00392">
    <property type="entry name" value="ileS"/>
    <property type="match status" value="1"/>
</dbReference>
<comment type="subcellular location">
    <subcellularLocation>
        <location evidence="2 15">Cytoplasm</location>
    </subcellularLocation>
</comment>
<sequence>MAVFKELKTAPVKETEACIAKKWEDMDILQKSIDNREGCENFVFYEGPPTANGRPGIHHVIARTLKDSVCKYQVMKGKRVLRKAGWDTHGLPVEIEVEKQLGISSKPEIEAYGIAEFNKKCKDSVFSYEAQWREMTKRMGYFVDLENPYITLDNDYIESVWWILNKFFEEDFIYEGHKILPYCPRCGTGLASHEVAQGYQEIKTNTVVVGFKRSDADEYFLVWTTTPWTLAANVALAVNPAADYIKAVSHGETYICAKVLADRLLGEDYEIIAEMKGRDLEGIEYNRLMPFSDVPVKGKAFYVTCADYVTTDDGTGIVHIAPAFGEDDYQVGRKYGLPVLQPVGEDGAYTATPWKGHFVMEEGLDIEIIKWLKDKGVLFKKEKVLHNYPHCWRCKTPLVYYAKPSWYIEITKIKDRLIKNNDGVNWFPEFVGEKRFGNWLENLNDWAISRSRYWGTPLPIWRCDHEDCDGLASVGSRAELAEKAMEDISEDIELHRPYVDDVHLTCPKCGGRMTRVKDVIDCWFDSGSMPFAQQHYPFSQLKDGQNPKDADIPPLPADAFPADFICEGIDQTRGWFYSLLAISSFVTGKAPYKNVLVNDLILDAEGQKMSKSKGNTVDPFELFDEYGADALRWYLLYVSPAWTPTKFDVEGLKEVRSKFFNTLKNTYTFFALYADTDGIDPRTFDVPVDQRPEIDRWILSKYNRLVKEVTEEMDHYDLTRAVRKIQFFVNEDLSNWYIRRNRRRFWESGMSADKQAVYRTTYEVLEGLSRLCAPYAPYISEEIYCDLTGEESVHLADYPVADAALIDDAVEGPMDLVRDLVSLGRGAREDAKIKVRQPLSEVIIDGKYKDMLKNLVGLMQEELNIKEVVFKDDLGAFMDYTIKPNFKVAGPILGKNVKLLGKAMATVDAPALVAATEAGENFPVDVDGQTIEVTLEMVDVRISAKPGFNVQTEGNRFVILDTGLTPDLIDEGLARELVSKVQQMRKNNGYEVMDHIHITYSGDDALVAAITAYADFVKQETLAESLTVGSGGEVFGLNGHDATIEITKADC</sequence>
<accession>A0A1H3GLR2</accession>
<organism evidence="18 19">
    <name type="scientific">Eubacterium barkeri</name>
    <name type="common">Clostridium barkeri</name>
    <dbReference type="NCBI Taxonomy" id="1528"/>
    <lineage>
        <taxon>Bacteria</taxon>
        <taxon>Bacillati</taxon>
        <taxon>Bacillota</taxon>
        <taxon>Clostridia</taxon>
        <taxon>Eubacteriales</taxon>
        <taxon>Eubacteriaceae</taxon>
        <taxon>Eubacterium</taxon>
    </lineage>
</organism>
<feature type="binding site" evidence="15">
    <location>
        <position position="611"/>
    </location>
    <ligand>
        <name>ATP</name>
        <dbReference type="ChEBI" id="CHEBI:30616"/>
    </ligand>
</feature>
<dbReference type="InterPro" id="IPR023586">
    <property type="entry name" value="Ile-tRNA-ligase_type2"/>
</dbReference>
<dbReference type="GO" id="GO:0002161">
    <property type="term" value="F:aminoacyl-tRNA deacylase activity"/>
    <property type="evidence" value="ECO:0007669"/>
    <property type="project" value="InterPro"/>
</dbReference>
<comment type="function">
    <text evidence="13 15">Catalyzes the attachment of isoleucine to tRNA(Ile). As IleRS can inadvertently accommodate and process structurally similar amino acids such as valine, to avoid such errors it has two additional distinct tRNA(Ile)-dependent editing activities. One activity is designated as 'pretransfer' editing and involves the hydrolysis of activated Val-AMP. The other activity is designated 'posttransfer' editing and involves deacylation of mischarged Val-tRNA(Ile).</text>
</comment>
<dbReference type="InterPro" id="IPR014729">
    <property type="entry name" value="Rossmann-like_a/b/a_fold"/>
</dbReference>
<keyword evidence="5 15" id="KW-0963">Cytoplasm</keyword>
<keyword evidence="6 15" id="KW-0436">Ligase</keyword>
<proteinExistence type="inferred from homology"/>
<evidence type="ECO:0000256" key="3">
    <source>
        <dbReference type="ARBA" id="ARBA00007078"/>
    </source>
</evidence>
<keyword evidence="9 15" id="KW-0862">Zinc</keyword>
<comment type="catalytic activity">
    <reaction evidence="14 15">
        <text>tRNA(Ile) + L-isoleucine + ATP = L-isoleucyl-tRNA(Ile) + AMP + diphosphate</text>
        <dbReference type="Rhea" id="RHEA:11060"/>
        <dbReference type="Rhea" id="RHEA-COMP:9666"/>
        <dbReference type="Rhea" id="RHEA-COMP:9695"/>
        <dbReference type="ChEBI" id="CHEBI:30616"/>
        <dbReference type="ChEBI" id="CHEBI:33019"/>
        <dbReference type="ChEBI" id="CHEBI:58045"/>
        <dbReference type="ChEBI" id="CHEBI:78442"/>
        <dbReference type="ChEBI" id="CHEBI:78528"/>
        <dbReference type="ChEBI" id="CHEBI:456215"/>
        <dbReference type="EC" id="6.1.1.5"/>
    </reaction>
</comment>
<dbReference type="GO" id="GO:0008270">
    <property type="term" value="F:zinc ion binding"/>
    <property type="evidence" value="ECO:0007669"/>
    <property type="project" value="UniProtKB-UniRule"/>
</dbReference>
<comment type="subunit">
    <text evidence="4 15">Monomer.</text>
</comment>
<feature type="short sequence motif" description="'HIGH' region" evidence="15">
    <location>
        <begin position="49"/>
        <end position="59"/>
    </location>
</feature>
<dbReference type="EC" id="6.1.1.5" evidence="15"/>
<evidence type="ECO:0000256" key="13">
    <source>
        <dbReference type="ARBA" id="ARBA00025217"/>
    </source>
</evidence>
<dbReference type="GO" id="GO:0005524">
    <property type="term" value="F:ATP binding"/>
    <property type="evidence" value="ECO:0007669"/>
    <property type="project" value="UniProtKB-UniRule"/>
</dbReference>
<dbReference type="Pfam" id="PF00133">
    <property type="entry name" value="tRNA-synt_1"/>
    <property type="match status" value="1"/>
</dbReference>
<keyword evidence="7 15" id="KW-0479">Metal-binding</keyword>
<dbReference type="GO" id="GO:0004822">
    <property type="term" value="F:isoleucine-tRNA ligase activity"/>
    <property type="evidence" value="ECO:0007669"/>
    <property type="project" value="UniProtKB-UniRule"/>
</dbReference>
<dbReference type="CDD" id="cd00818">
    <property type="entry name" value="IleRS_core"/>
    <property type="match status" value="1"/>
</dbReference>
<feature type="short sequence motif" description="'KMSKS' region" evidence="15">
    <location>
        <begin position="608"/>
        <end position="612"/>
    </location>
</feature>
<dbReference type="AlphaFoldDB" id="A0A1H3GLR2"/>
<keyword evidence="10 15" id="KW-0067">ATP-binding</keyword>
<dbReference type="InterPro" id="IPR009008">
    <property type="entry name" value="Val/Leu/Ile-tRNA-synth_edit"/>
</dbReference>
<evidence type="ECO:0000256" key="10">
    <source>
        <dbReference type="ARBA" id="ARBA00022840"/>
    </source>
</evidence>
<evidence type="ECO:0000256" key="4">
    <source>
        <dbReference type="ARBA" id="ARBA00011245"/>
    </source>
</evidence>
<evidence type="ECO:0000259" key="17">
    <source>
        <dbReference type="Pfam" id="PF08264"/>
    </source>
</evidence>
<evidence type="ECO:0000256" key="2">
    <source>
        <dbReference type="ARBA" id="ARBA00004496"/>
    </source>
</evidence>
<keyword evidence="8 15" id="KW-0547">Nucleotide-binding</keyword>
<keyword evidence="11 15" id="KW-0648">Protein biosynthesis</keyword>
<dbReference type="SUPFAM" id="SSF47323">
    <property type="entry name" value="Anticodon-binding domain of a subclass of class I aminoacyl-tRNA synthetases"/>
    <property type="match status" value="1"/>
</dbReference>
<dbReference type="SUPFAM" id="SSF52374">
    <property type="entry name" value="Nucleotidylyl transferase"/>
    <property type="match status" value="1"/>
</dbReference>
<evidence type="ECO:0000256" key="14">
    <source>
        <dbReference type="ARBA" id="ARBA00048359"/>
    </source>
</evidence>